<comment type="caution">
    <text evidence="1">The sequence shown here is derived from an EMBL/GenBank/DDBJ whole genome shotgun (WGS) entry which is preliminary data.</text>
</comment>
<accession>A0A7X0Y584</accession>
<proteinExistence type="predicted"/>
<sequence>MKGSQKQVEWALEIKEVVDTHVNTLNTNFLAQLEKDAPEDKLTSYLSRWNETGLTALTSDDSKFYIDNFKEVLNATEGTALSIVFYYGLNNAVTSLPAKRANIWVDAYNKAQKNEELLFNK</sequence>
<evidence type="ECO:0000313" key="1">
    <source>
        <dbReference type="EMBL" id="MBC1937205.1"/>
    </source>
</evidence>
<evidence type="ECO:0000313" key="2">
    <source>
        <dbReference type="Proteomes" id="UP000535908"/>
    </source>
</evidence>
<gene>
    <name evidence="1" type="ORF">HCA69_12560</name>
</gene>
<dbReference type="AlphaFoldDB" id="A0A7X0Y584"/>
<name>A0A7X0Y584_9LIST</name>
<dbReference type="EMBL" id="JAARWN010000014">
    <property type="protein sequence ID" value="MBC1937205.1"/>
    <property type="molecule type" value="Genomic_DNA"/>
</dbReference>
<organism evidence="1 2">
    <name type="scientific">Listeria grandensis</name>
    <dbReference type="NCBI Taxonomy" id="1494963"/>
    <lineage>
        <taxon>Bacteria</taxon>
        <taxon>Bacillati</taxon>
        <taxon>Bacillota</taxon>
        <taxon>Bacilli</taxon>
        <taxon>Bacillales</taxon>
        <taxon>Listeriaceae</taxon>
        <taxon>Listeria</taxon>
    </lineage>
</organism>
<reference evidence="1 2" key="1">
    <citation type="submission" date="2020-03" db="EMBL/GenBank/DDBJ databases">
        <title>Soil Listeria distribution.</title>
        <authorList>
            <person name="Liao J."/>
            <person name="Wiedmann M."/>
        </authorList>
    </citation>
    <scope>NUCLEOTIDE SEQUENCE [LARGE SCALE GENOMIC DNA]</scope>
    <source>
        <strain evidence="1 2">FSL L7-0741</strain>
    </source>
</reference>
<dbReference type="RefSeq" id="WP_185526821.1">
    <property type="nucleotide sequence ID" value="NZ_JAARWN010000014.1"/>
</dbReference>
<dbReference type="Proteomes" id="UP000535908">
    <property type="component" value="Unassembled WGS sequence"/>
</dbReference>
<protein>
    <submittedName>
        <fullName evidence="1">Uncharacterized protein</fullName>
    </submittedName>
</protein>